<dbReference type="Proteomes" id="UP000001555">
    <property type="component" value="Unassembled WGS sequence"/>
</dbReference>
<dbReference type="EMBL" id="DS719654">
    <property type="protein sequence ID" value="EEC06418.1"/>
    <property type="molecule type" value="Genomic_DNA"/>
</dbReference>
<reference evidence="1 3" key="1">
    <citation type="submission" date="2008-03" db="EMBL/GenBank/DDBJ databases">
        <title>Annotation of Ixodes scapularis.</title>
        <authorList>
            <consortium name="Ixodes scapularis Genome Project Consortium"/>
            <person name="Caler E."/>
            <person name="Hannick L.I."/>
            <person name="Bidwell S."/>
            <person name="Joardar V."/>
            <person name="Thiagarajan M."/>
            <person name="Amedeo P."/>
            <person name="Galinsky K.J."/>
            <person name="Schobel S."/>
            <person name="Inman J."/>
            <person name="Hostetler J."/>
            <person name="Miller J."/>
            <person name="Hammond M."/>
            <person name="Megy K."/>
            <person name="Lawson D."/>
            <person name="Kodira C."/>
            <person name="Sutton G."/>
            <person name="Meyer J."/>
            <person name="Hill C.A."/>
            <person name="Birren B."/>
            <person name="Nene V."/>
            <person name="Collins F."/>
            <person name="Alarcon-Chaidez F."/>
            <person name="Wikel S."/>
            <person name="Strausberg R."/>
        </authorList>
    </citation>
    <scope>NUCLEOTIDE SEQUENCE [LARGE SCALE GENOMIC DNA]</scope>
    <source>
        <strain evidence="3">Wikel</strain>
        <strain evidence="1">Wikel colony</strain>
    </source>
</reference>
<accession>B7PIJ6</accession>
<dbReference type="InParanoid" id="B7PIJ6"/>
<evidence type="ECO:0000313" key="1">
    <source>
        <dbReference type="EMBL" id="EEC06418.1"/>
    </source>
</evidence>
<keyword evidence="3" id="KW-1185">Reference proteome</keyword>
<reference evidence="2" key="2">
    <citation type="submission" date="2020-05" db="UniProtKB">
        <authorList>
            <consortium name="EnsemblMetazoa"/>
        </authorList>
    </citation>
    <scope>IDENTIFICATION</scope>
    <source>
        <strain evidence="2">wikel</strain>
    </source>
</reference>
<sequence>MRSTSTQEEKNPSCFLRLLCAASSPTWPAVLLLNIHPSHTTSATTTSMDSALA</sequence>
<evidence type="ECO:0000313" key="3">
    <source>
        <dbReference type="Proteomes" id="UP000001555"/>
    </source>
</evidence>
<gene>
    <name evidence="1" type="ORF">IscW_ISCW003789</name>
</gene>
<name>B7PIJ6_IXOSC</name>
<dbReference type="EMBL" id="ABJB010324675">
    <property type="status" value="NOT_ANNOTATED_CDS"/>
    <property type="molecule type" value="Genomic_DNA"/>
</dbReference>
<dbReference type="AlphaFoldDB" id="B7PIJ6"/>
<dbReference type="EnsemblMetazoa" id="ISCW003789-RA">
    <property type="protein sequence ID" value="ISCW003789-PA"/>
    <property type="gene ID" value="ISCW003789"/>
</dbReference>
<dbReference type="VEuPathDB" id="VectorBase:ISCW003789"/>
<evidence type="ECO:0000313" key="2">
    <source>
        <dbReference type="EnsemblMetazoa" id="ISCW003789-PA"/>
    </source>
</evidence>
<proteinExistence type="predicted"/>
<organism>
    <name type="scientific">Ixodes scapularis</name>
    <name type="common">Black-legged tick</name>
    <name type="synonym">Deer tick</name>
    <dbReference type="NCBI Taxonomy" id="6945"/>
    <lineage>
        <taxon>Eukaryota</taxon>
        <taxon>Metazoa</taxon>
        <taxon>Ecdysozoa</taxon>
        <taxon>Arthropoda</taxon>
        <taxon>Chelicerata</taxon>
        <taxon>Arachnida</taxon>
        <taxon>Acari</taxon>
        <taxon>Parasitiformes</taxon>
        <taxon>Ixodida</taxon>
        <taxon>Ixodoidea</taxon>
        <taxon>Ixodidae</taxon>
        <taxon>Ixodinae</taxon>
        <taxon>Ixodes</taxon>
    </lineage>
</organism>
<protein>
    <submittedName>
        <fullName evidence="1 2">Uncharacterized protein</fullName>
    </submittedName>
</protein>
<dbReference type="HOGENOM" id="CLU_3071015_0_0_1"/>
<dbReference type="PaxDb" id="6945-B7PIJ6"/>